<protein>
    <submittedName>
        <fullName evidence="1">Uncharacterized protein</fullName>
    </submittedName>
</protein>
<dbReference type="OrthoDB" id="2048790at2"/>
<evidence type="ECO:0000313" key="1">
    <source>
        <dbReference type="EMBL" id="EGC03088.1"/>
    </source>
</evidence>
<dbReference type="RefSeq" id="WP_002849594.1">
    <property type="nucleotide sequence ID" value="NZ_ADKM02000078.1"/>
</dbReference>
<sequence length="112" mass="12679">MSKGIGSGCTKLHEDENEVVYSYYCYDLNVPEHRNEERIADGQIIFKKEPHEVLSATHMAELLKNGTITIKNSSNAWTVLDGTDYMVLPLCLRILKGYQEDGQFLGKCSHEV</sequence>
<evidence type="ECO:0000313" key="2">
    <source>
        <dbReference type="Proteomes" id="UP000004259"/>
    </source>
</evidence>
<proteinExistence type="predicted"/>
<organism evidence="1 2">
    <name type="scientific">Ruminococcus albus 8</name>
    <dbReference type="NCBI Taxonomy" id="246199"/>
    <lineage>
        <taxon>Bacteria</taxon>
        <taxon>Bacillati</taxon>
        <taxon>Bacillota</taxon>
        <taxon>Clostridia</taxon>
        <taxon>Eubacteriales</taxon>
        <taxon>Oscillospiraceae</taxon>
        <taxon>Ruminococcus</taxon>
    </lineage>
</organism>
<dbReference type="eggNOG" id="ENOG50309XR">
    <property type="taxonomic scope" value="Bacteria"/>
</dbReference>
<keyword evidence="2" id="KW-1185">Reference proteome</keyword>
<comment type="caution">
    <text evidence="1">The sequence shown here is derived from an EMBL/GenBank/DDBJ whole genome shotgun (WGS) entry which is preliminary data.</text>
</comment>
<reference evidence="1 2" key="1">
    <citation type="submission" date="2011-02" db="EMBL/GenBank/DDBJ databases">
        <authorList>
            <person name="Nelson K.E."/>
            <person name="Sutton G."/>
            <person name="Torralba M."/>
            <person name="Durkin S."/>
            <person name="Harkins D."/>
            <person name="Montgomery R."/>
            <person name="Ziemer C."/>
            <person name="Klaassens E."/>
            <person name="Ocuiv P."/>
            <person name="Morrison M."/>
        </authorList>
    </citation>
    <scope>NUCLEOTIDE SEQUENCE [LARGE SCALE GENOMIC DNA]</scope>
    <source>
        <strain evidence="1 2">8</strain>
    </source>
</reference>
<gene>
    <name evidence="1" type="ORF">CUS_4550</name>
</gene>
<dbReference type="EMBL" id="ADKM02000078">
    <property type="protein sequence ID" value="EGC03088.1"/>
    <property type="molecule type" value="Genomic_DNA"/>
</dbReference>
<dbReference type="Proteomes" id="UP000004259">
    <property type="component" value="Unassembled WGS sequence"/>
</dbReference>
<accession>E9SCB0</accession>
<name>E9SCB0_RUMAL</name>
<dbReference type="AlphaFoldDB" id="E9SCB0"/>
<dbReference type="STRING" id="246199.CUS_4550"/>